<dbReference type="VEuPathDB" id="TriTrypDB:TEOVI_000368000"/>
<dbReference type="GO" id="GO:0000049">
    <property type="term" value="F:tRNA binding"/>
    <property type="evidence" value="ECO:0007669"/>
    <property type="project" value="TreeGrafter"/>
</dbReference>
<dbReference type="Proteomes" id="UP000195570">
    <property type="component" value="Unassembled WGS sequence"/>
</dbReference>
<keyword evidence="1" id="KW-0732">Signal</keyword>
<comment type="caution">
    <text evidence="2">The sequence shown here is derived from an EMBL/GenBank/DDBJ whole genome shotgun (WGS) entry which is preliminary data.</text>
</comment>
<dbReference type="RefSeq" id="XP_067082653.1">
    <property type="nucleotide sequence ID" value="XM_067226552.1"/>
</dbReference>
<evidence type="ECO:0000313" key="2">
    <source>
        <dbReference type="EMBL" id="SCU72104.1"/>
    </source>
</evidence>
<dbReference type="InterPro" id="IPR027417">
    <property type="entry name" value="P-loop_NTPase"/>
</dbReference>
<dbReference type="GO" id="GO:0016301">
    <property type="term" value="F:kinase activity"/>
    <property type="evidence" value="ECO:0007669"/>
    <property type="project" value="TreeGrafter"/>
</dbReference>
<organism evidence="2 3">
    <name type="scientific">Trypanosoma equiperdum</name>
    <dbReference type="NCBI Taxonomy" id="5694"/>
    <lineage>
        <taxon>Eukaryota</taxon>
        <taxon>Discoba</taxon>
        <taxon>Euglenozoa</taxon>
        <taxon>Kinetoplastea</taxon>
        <taxon>Metakinetoplastina</taxon>
        <taxon>Trypanosomatida</taxon>
        <taxon>Trypanosomatidae</taxon>
        <taxon>Trypanosoma</taxon>
    </lineage>
</organism>
<protein>
    <submittedName>
        <fullName evidence="2">AAA domain containing protein, putative</fullName>
    </submittedName>
</protein>
<feature type="chain" id="PRO_5009235551" evidence="1">
    <location>
        <begin position="17"/>
        <end position="360"/>
    </location>
</feature>
<feature type="signal peptide" evidence="1">
    <location>
        <begin position="1"/>
        <end position="16"/>
    </location>
</feature>
<dbReference type="SUPFAM" id="SSF52540">
    <property type="entry name" value="P-loop containing nucleoside triphosphate hydrolases"/>
    <property type="match status" value="1"/>
</dbReference>
<dbReference type="Gene3D" id="3.40.50.300">
    <property type="entry name" value="P-loop containing nucleotide triphosphate hydrolases"/>
    <property type="match status" value="1"/>
</dbReference>
<dbReference type="PANTHER" id="PTHR20873:SF0">
    <property type="entry name" value="L-SERYL-TRNA(SEC) KINASE"/>
    <property type="match status" value="1"/>
</dbReference>
<dbReference type="InterPro" id="IPR052648">
    <property type="entry name" value="Ser-tRNA(Sec)_kinase"/>
</dbReference>
<dbReference type="AlphaFoldDB" id="A0A1G4II12"/>
<evidence type="ECO:0000256" key="1">
    <source>
        <dbReference type="SAM" id="SignalP"/>
    </source>
</evidence>
<evidence type="ECO:0000313" key="3">
    <source>
        <dbReference type="Proteomes" id="UP000195570"/>
    </source>
</evidence>
<sequence>MTVCLVLLTGLPGAGKTTVGKALKQLGDHITHELSLIVTAVVELDDFMCNVGASNGSRVESTVFDPSRWREAFEAARQATRQELERCLMMERNKAVMHLVFLVDPLPYRSMRASYWKMCKELSAKCAETHFHDSWEVQSIVVLLEVRMNTPEEVCLQRNELRAGTPQYIPPYVIKGISDSFDRGDLTAVLPGTDGNMWAVLPGQRSAPWPVLLLVDEVRCCASPPNLLATQLLERIRGEDIMREMTEQQVSVFNYYKCQVEGGKSKCLASGEAHDNVNNCLHQVDLHMRAVVGHYMVQRQSIGSLKPGTGQRVSKCRSTHYAGIRAAITKGTRNTGGSFSEVQGLLQQLLLEFEHALVDL</sequence>
<proteinExistence type="predicted"/>
<dbReference type="PANTHER" id="PTHR20873">
    <property type="entry name" value="L-SERYL-TRNA(SEC) KINASE"/>
    <property type="match status" value="1"/>
</dbReference>
<dbReference type="EMBL" id="CZPT02001790">
    <property type="protein sequence ID" value="SCU72104.1"/>
    <property type="molecule type" value="Genomic_DNA"/>
</dbReference>
<name>A0A1G4II12_TRYEQ</name>
<accession>A0A1G4II12</accession>
<gene>
    <name evidence="2" type="ORF">TEOVI_000368000</name>
</gene>
<keyword evidence="3" id="KW-1185">Reference proteome</keyword>
<dbReference type="GeneID" id="92377620"/>
<reference evidence="2" key="1">
    <citation type="submission" date="2016-09" db="EMBL/GenBank/DDBJ databases">
        <authorList>
            <person name="Hebert L."/>
            <person name="Moumen B."/>
        </authorList>
    </citation>
    <scope>NUCLEOTIDE SEQUENCE [LARGE SCALE GENOMIC DNA]</scope>
    <source>
        <strain evidence="2">OVI</strain>
    </source>
</reference>